<dbReference type="OrthoDB" id="194386at2759"/>
<proteinExistence type="predicted"/>
<dbReference type="OMA" id="NTQNHGT"/>
<dbReference type="SUPFAM" id="SSF53335">
    <property type="entry name" value="S-adenosyl-L-methionine-dependent methyltransferases"/>
    <property type="match status" value="1"/>
</dbReference>
<evidence type="ECO:0000313" key="2">
    <source>
        <dbReference type="Proteomes" id="UP000306954"/>
    </source>
</evidence>
<dbReference type="GO" id="GO:0005737">
    <property type="term" value="C:cytoplasm"/>
    <property type="evidence" value="ECO:0007669"/>
    <property type="project" value="TreeGrafter"/>
</dbReference>
<dbReference type="InterPro" id="IPR019410">
    <property type="entry name" value="Methyltransf_16"/>
</dbReference>
<dbReference type="GO" id="GO:0008757">
    <property type="term" value="F:S-adenosylmethionine-dependent methyltransferase activity"/>
    <property type="evidence" value="ECO:0007669"/>
    <property type="project" value="UniProtKB-ARBA"/>
</dbReference>
<sequence>MEINNKPAYEIKEEKLINHSLGDRTLHISQDLKGDDTTGSTLWLSAQLLSAYIEQSGIKDRLKNGKRRCLELGSGVGLVGLALANNKSNEVLLTDVSKVVDRVLLPNVKSNDYSNTQVGVLDWSTEPEAIDWKAIRCFIRISDMQWLTERRQIDRGEHVLRPPFDLIVTTDTLYERTLTPQLLKHISYHLNQSGHSKALIGLERRDSALIDEALSMITGMGLKLQQIPQQSLSKAVRDEYGWQDDEIWSGCELYKLSKSNRKTKS</sequence>
<dbReference type="AlphaFoldDB" id="A0A4T0I590"/>
<protein>
    <submittedName>
        <fullName evidence="1">Uncharacterized protein</fullName>
    </submittedName>
</protein>
<dbReference type="InterPro" id="IPR029063">
    <property type="entry name" value="SAM-dependent_MTases_sf"/>
</dbReference>
<comment type="caution">
    <text evidence="1">The sequence shown here is derived from an EMBL/GenBank/DDBJ whole genome shotgun (WGS) entry which is preliminary data.</text>
</comment>
<dbReference type="Pfam" id="PF10294">
    <property type="entry name" value="Methyltransf_16"/>
    <property type="match status" value="1"/>
</dbReference>
<dbReference type="EMBL" id="SPOF01000002">
    <property type="protein sequence ID" value="TIB17078.1"/>
    <property type="molecule type" value="Genomic_DNA"/>
</dbReference>
<organism evidence="1 2">
    <name type="scientific">Wallemia ichthyophaga</name>
    <dbReference type="NCBI Taxonomy" id="245174"/>
    <lineage>
        <taxon>Eukaryota</taxon>
        <taxon>Fungi</taxon>
        <taxon>Dikarya</taxon>
        <taxon>Basidiomycota</taxon>
        <taxon>Wallemiomycotina</taxon>
        <taxon>Wallemiomycetes</taxon>
        <taxon>Wallemiales</taxon>
        <taxon>Wallemiaceae</taxon>
        <taxon>Wallemia</taxon>
    </lineage>
</organism>
<dbReference type="Gene3D" id="3.40.50.150">
    <property type="entry name" value="Vaccinia Virus protein VP39"/>
    <property type="match status" value="1"/>
</dbReference>
<dbReference type="Proteomes" id="UP000306954">
    <property type="component" value="Unassembled WGS sequence"/>
</dbReference>
<reference evidence="1 2" key="1">
    <citation type="submission" date="2019-03" db="EMBL/GenBank/DDBJ databases">
        <title>Sequencing 23 genomes of Wallemia ichthyophaga.</title>
        <authorList>
            <person name="Gostincar C."/>
        </authorList>
    </citation>
    <scope>NUCLEOTIDE SEQUENCE [LARGE SCALE GENOMIC DNA]</scope>
    <source>
        <strain evidence="1 2">EXF-8621</strain>
    </source>
</reference>
<dbReference type="CDD" id="cd02440">
    <property type="entry name" value="AdoMet_MTases"/>
    <property type="match status" value="1"/>
</dbReference>
<dbReference type="GO" id="GO:0005634">
    <property type="term" value="C:nucleus"/>
    <property type="evidence" value="ECO:0007669"/>
    <property type="project" value="TreeGrafter"/>
</dbReference>
<accession>A0A4T0I590</accession>
<gene>
    <name evidence="1" type="ORF">E3P90_00288</name>
</gene>
<evidence type="ECO:0000313" key="1">
    <source>
        <dbReference type="EMBL" id="TIB17078.1"/>
    </source>
</evidence>
<dbReference type="PANTHER" id="PTHR14614:SF162">
    <property type="entry name" value="EXPRESSED PROTEIN"/>
    <property type="match status" value="1"/>
</dbReference>
<dbReference type="PANTHER" id="PTHR14614">
    <property type="entry name" value="HEPATOCELLULAR CARCINOMA-ASSOCIATED ANTIGEN"/>
    <property type="match status" value="1"/>
</dbReference>
<name>A0A4T0I590_WALIC</name>